<comment type="similarity">
    <text evidence="1">Belongs to the NmrA-type oxidoreductase family.</text>
</comment>
<reference evidence="4" key="1">
    <citation type="submission" date="2023-07" db="EMBL/GenBank/DDBJ databases">
        <title>Sorghum-associated microbial communities from plants grown in Nebraska, USA.</title>
        <authorList>
            <person name="Schachtman D."/>
        </authorList>
    </citation>
    <scope>NUCLEOTIDE SEQUENCE</scope>
    <source>
        <strain evidence="4">1457</strain>
    </source>
</reference>
<dbReference type="RefSeq" id="WP_087746479.1">
    <property type="nucleotide sequence ID" value="NZ_JAGIPK010000012.1"/>
</dbReference>
<evidence type="ECO:0000259" key="3">
    <source>
        <dbReference type="Pfam" id="PF05368"/>
    </source>
</evidence>
<dbReference type="Gene3D" id="3.40.50.720">
    <property type="entry name" value="NAD(P)-binding Rossmann-like Domain"/>
    <property type="match status" value="1"/>
</dbReference>
<feature type="domain" description="NmrA-like" evidence="3">
    <location>
        <begin position="6"/>
        <end position="302"/>
    </location>
</feature>
<dbReference type="Pfam" id="PF05368">
    <property type="entry name" value="NmrA"/>
    <property type="match status" value="1"/>
</dbReference>
<dbReference type="AlphaFoldDB" id="A0AAW8M1K6"/>
<dbReference type="InterPro" id="IPR008030">
    <property type="entry name" value="NmrA-like"/>
</dbReference>
<sequence length="318" mass="35208">MSIESKPLVVVAGSLSKQGRSVAQSLLGSGRYRVRALTSRIDSPEALRLAEQGAELVEVPLALNHGKDLVKAFQGAQMAFLMTPGVVPPAGYEFDIGKELADACVQAGVGHVVFSSLENVDSITGGTKFAPHFTDKARVEAYIRGLPIRSSFIQLAFFYTNLLEYYVPRKDGDALVFPVYLPEHFQAPFVDPLTATGPAVLEIFDHPDTYTGHTLPVIGDILSPAEMIETFTRVTGKKAVYASAYSSKELVDHFPEFARNEELVREIIGMAEYAVEQGYFRKDRDLEWSRRINPASLSWEQFLRTTNWNGDRKAFGII</sequence>
<dbReference type="Gene3D" id="3.90.25.10">
    <property type="entry name" value="UDP-galactose 4-epimerase, domain 1"/>
    <property type="match status" value="1"/>
</dbReference>
<evidence type="ECO:0000313" key="4">
    <source>
        <dbReference type="EMBL" id="MDR6705205.1"/>
    </source>
</evidence>
<dbReference type="GeneID" id="97367936"/>
<dbReference type="EMBL" id="JAVDSW010000008">
    <property type="protein sequence ID" value="MDR6705205.1"/>
    <property type="molecule type" value="Genomic_DNA"/>
</dbReference>
<organism evidence="4 5">
    <name type="scientific">Agrobacterium tumefaciens</name>
    <dbReference type="NCBI Taxonomy" id="358"/>
    <lineage>
        <taxon>Bacteria</taxon>
        <taxon>Pseudomonadati</taxon>
        <taxon>Pseudomonadota</taxon>
        <taxon>Alphaproteobacteria</taxon>
        <taxon>Hyphomicrobiales</taxon>
        <taxon>Rhizobiaceae</taxon>
        <taxon>Rhizobium/Agrobacterium group</taxon>
        <taxon>Agrobacterium</taxon>
        <taxon>Agrobacterium tumefaciens complex</taxon>
    </lineage>
</organism>
<name>A0AAW8M1K6_AGRTU</name>
<keyword evidence="2" id="KW-0521">NADP</keyword>
<evidence type="ECO:0000256" key="1">
    <source>
        <dbReference type="ARBA" id="ARBA00006328"/>
    </source>
</evidence>
<dbReference type="InterPro" id="IPR051164">
    <property type="entry name" value="NmrA-like_oxidored"/>
</dbReference>
<dbReference type="SUPFAM" id="SSF51735">
    <property type="entry name" value="NAD(P)-binding Rossmann-fold domains"/>
    <property type="match status" value="1"/>
</dbReference>
<evidence type="ECO:0000313" key="5">
    <source>
        <dbReference type="Proteomes" id="UP001265315"/>
    </source>
</evidence>
<accession>A0AAW8M1K6</accession>
<dbReference type="Proteomes" id="UP001265315">
    <property type="component" value="Unassembled WGS sequence"/>
</dbReference>
<proteinExistence type="inferred from homology"/>
<evidence type="ECO:0000256" key="2">
    <source>
        <dbReference type="ARBA" id="ARBA00022857"/>
    </source>
</evidence>
<dbReference type="InterPro" id="IPR036291">
    <property type="entry name" value="NAD(P)-bd_dom_sf"/>
</dbReference>
<dbReference type="PANTHER" id="PTHR42748">
    <property type="entry name" value="NITROGEN METABOLITE REPRESSION PROTEIN NMRA FAMILY MEMBER"/>
    <property type="match status" value="1"/>
</dbReference>
<comment type="caution">
    <text evidence="4">The sequence shown here is derived from an EMBL/GenBank/DDBJ whole genome shotgun (WGS) entry which is preliminary data.</text>
</comment>
<dbReference type="CDD" id="cd05251">
    <property type="entry name" value="NmrA_like_SDR_a"/>
    <property type="match status" value="1"/>
</dbReference>
<gene>
    <name evidence="4" type="ORF">J2W61_005080</name>
</gene>
<protein>
    <submittedName>
        <fullName evidence="4">Uncharacterized protein YbjT (DUF2867 family)</fullName>
    </submittedName>
</protein>
<dbReference type="PANTHER" id="PTHR42748:SF7">
    <property type="entry name" value="NMRA LIKE REDOX SENSOR 1-RELATED"/>
    <property type="match status" value="1"/>
</dbReference>